<proteinExistence type="predicted"/>
<protein>
    <submittedName>
        <fullName evidence="2">Uncharacterized protein</fullName>
    </submittedName>
</protein>
<accession>A0A1X7US38</accession>
<dbReference type="AlphaFoldDB" id="A0A1X7US38"/>
<feature type="region of interest" description="Disordered" evidence="1">
    <location>
        <begin position="20"/>
        <end position="43"/>
    </location>
</feature>
<reference evidence="2" key="1">
    <citation type="submission" date="2017-05" db="UniProtKB">
        <authorList>
            <consortium name="EnsemblMetazoa"/>
        </authorList>
    </citation>
    <scope>IDENTIFICATION</scope>
</reference>
<organism evidence="2">
    <name type="scientific">Amphimedon queenslandica</name>
    <name type="common">Sponge</name>
    <dbReference type="NCBI Taxonomy" id="400682"/>
    <lineage>
        <taxon>Eukaryota</taxon>
        <taxon>Metazoa</taxon>
        <taxon>Porifera</taxon>
        <taxon>Demospongiae</taxon>
        <taxon>Heteroscleromorpha</taxon>
        <taxon>Haplosclerida</taxon>
        <taxon>Niphatidae</taxon>
        <taxon>Amphimedon</taxon>
    </lineage>
</organism>
<dbReference type="InParanoid" id="A0A1X7US38"/>
<sequence length="233" mass="26398">MATPSLYKFFKKTDPSRQELEFLPDPEGELSTKVPKSMVSSANEEVKTALMHSGRTKRSRGTYDKYTPQEKASIARQAIENGVTNTLRKYNENMQDRTLKESTIRTWVKAYKQELALKRCAGVAVTAPIAILESKRRGCPLLLDEDLDRHTQEYITELRRNGGVMNTDIVLAVAMGIVKRIDANLLEANGGHISISRDWAKGFLKRMGFVKRRANTKSNVSVEEFEKQKAQFN</sequence>
<name>A0A1X7US38_AMPQE</name>
<evidence type="ECO:0000256" key="1">
    <source>
        <dbReference type="SAM" id="MobiDB-lite"/>
    </source>
</evidence>
<dbReference type="EnsemblMetazoa" id="Aqu2.1.30588_001">
    <property type="protein sequence ID" value="Aqu2.1.30588_001"/>
    <property type="gene ID" value="Aqu2.1.30588"/>
</dbReference>
<evidence type="ECO:0000313" key="2">
    <source>
        <dbReference type="EnsemblMetazoa" id="Aqu2.1.30588_001"/>
    </source>
</evidence>